<dbReference type="EMBL" id="JAUOPB010000009">
    <property type="protein sequence ID" value="MDO6423396.1"/>
    <property type="molecule type" value="Genomic_DNA"/>
</dbReference>
<dbReference type="SMART" id="SM00342">
    <property type="entry name" value="HTH_ARAC"/>
    <property type="match status" value="1"/>
</dbReference>
<dbReference type="Pfam" id="PF12833">
    <property type="entry name" value="HTH_18"/>
    <property type="match status" value="1"/>
</dbReference>
<evidence type="ECO:0000256" key="3">
    <source>
        <dbReference type="ARBA" id="ARBA00023163"/>
    </source>
</evidence>
<keyword evidence="4" id="KW-0812">Transmembrane</keyword>
<dbReference type="AlphaFoldDB" id="A0AAW7X6V1"/>
<feature type="transmembrane region" description="Helical" evidence="4">
    <location>
        <begin position="222"/>
        <end position="242"/>
    </location>
</feature>
<dbReference type="PANTHER" id="PTHR43280:SF27">
    <property type="entry name" value="TRANSCRIPTIONAL REGULATOR MTLR"/>
    <property type="match status" value="1"/>
</dbReference>
<dbReference type="InterPro" id="IPR018060">
    <property type="entry name" value="HTH_AraC"/>
</dbReference>
<protein>
    <submittedName>
        <fullName evidence="6">Helix-turn-helix domain-containing protein</fullName>
    </submittedName>
</protein>
<sequence length="383" mass="43938">MFKFYQKVGVVSIALLLLTLLVGGICVDRTFLTAKFLPADKSTFNWRPETWADKDIGGGSTVVIHDAKYSLDFEFKMASALEYPYASMAISILDEHGGELLIDMSRYTRLSFMVRCEPHNILFFAAHMVDEDVTDPEDPSKYRSPSSHFSCEKEWAQVNIDLTRLKTPQWWFDKFGLDLSREAYRLTQVSKISIGATHQSPPDVSSLVKINELTMHGRDWRYMYALAVWVVLVWGGFIFWLFRAHTKALIAELKSKFEKDRPLIAYQQLSMQPQRAKEQSDILRYMTTEYANPELNLDLAVTQLGVSRTKINAILKDEIGYTFSAYLNKLRLTEAARLLTESDRANVAEIAYSVGYNNVSYFNKLFKTEYGCTPKTFKDVYKG</sequence>
<dbReference type="GO" id="GO:0003700">
    <property type="term" value="F:DNA-binding transcription factor activity"/>
    <property type="evidence" value="ECO:0007669"/>
    <property type="project" value="InterPro"/>
</dbReference>
<comment type="caution">
    <text evidence="6">The sequence shown here is derived from an EMBL/GenBank/DDBJ whole genome shotgun (WGS) entry which is preliminary data.</text>
</comment>
<evidence type="ECO:0000313" key="7">
    <source>
        <dbReference type="Proteomes" id="UP001169760"/>
    </source>
</evidence>
<evidence type="ECO:0000313" key="6">
    <source>
        <dbReference type="EMBL" id="MDO6423396.1"/>
    </source>
</evidence>
<dbReference type="GO" id="GO:0043565">
    <property type="term" value="F:sequence-specific DNA binding"/>
    <property type="evidence" value="ECO:0007669"/>
    <property type="project" value="InterPro"/>
</dbReference>
<keyword evidence="1" id="KW-0805">Transcription regulation</keyword>
<evidence type="ECO:0000256" key="1">
    <source>
        <dbReference type="ARBA" id="ARBA00023015"/>
    </source>
</evidence>
<dbReference type="PROSITE" id="PS01124">
    <property type="entry name" value="HTH_ARAC_FAMILY_2"/>
    <property type="match status" value="1"/>
</dbReference>
<feature type="domain" description="HTH araC/xylS-type" evidence="5">
    <location>
        <begin position="280"/>
        <end position="380"/>
    </location>
</feature>
<proteinExistence type="predicted"/>
<keyword evidence="2" id="KW-0238">DNA-binding</keyword>
<evidence type="ECO:0000259" key="5">
    <source>
        <dbReference type="PROSITE" id="PS01124"/>
    </source>
</evidence>
<evidence type="ECO:0000256" key="4">
    <source>
        <dbReference type="SAM" id="Phobius"/>
    </source>
</evidence>
<dbReference type="RefSeq" id="WP_216065552.1">
    <property type="nucleotide sequence ID" value="NZ_CP123764.1"/>
</dbReference>
<organism evidence="6 7">
    <name type="scientific">Saccharophagus degradans</name>
    <dbReference type="NCBI Taxonomy" id="86304"/>
    <lineage>
        <taxon>Bacteria</taxon>
        <taxon>Pseudomonadati</taxon>
        <taxon>Pseudomonadota</taxon>
        <taxon>Gammaproteobacteria</taxon>
        <taxon>Cellvibrionales</taxon>
        <taxon>Cellvibrionaceae</taxon>
        <taxon>Saccharophagus</taxon>
    </lineage>
</organism>
<reference evidence="6" key="1">
    <citation type="submission" date="2023-07" db="EMBL/GenBank/DDBJ databases">
        <title>Genome content predicts the carbon catabolic preferences of heterotrophic bacteria.</title>
        <authorList>
            <person name="Gralka M."/>
        </authorList>
    </citation>
    <scope>NUCLEOTIDE SEQUENCE</scope>
    <source>
        <strain evidence="6">I3M17_2</strain>
    </source>
</reference>
<accession>A0AAW7X6V1</accession>
<dbReference type="PANTHER" id="PTHR43280">
    <property type="entry name" value="ARAC-FAMILY TRANSCRIPTIONAL REGULATOR"/>
    <property type="match status" value="1"/>
</dbReference>
<gene>
    <name evidence="6" type="ORF">Q4521_13025</name>
</gene>
<keyword evidence="4" id="KW-0472">Membrane</keyword>
<keyword evidence="4" id="KW-1133">Transmembrane helix</keyword>
<keyword evidence="3" id="KW-0804">Transcription</keyword>
<dbReference type="Proteomes" id="UP001169760">
    <property type="component" value="Unassembled WGS sequence"/>
</dbReference>
<name>A0AAW7X6V1_9GAMM</name>
<evidence type="ECO:0000256" key="2">
    <source>
        <dbReference type="ARBA" id="ARBA00023125"/>
    </source>
</evidence>
<dbReference type="InterPro" id="IPR018062">
    <property type="entry name" value="HTH_AraC-typ_CS"/>
</dbReference>
<dbReference type="PROSITE" id="PS00041">
    <property type="entry name" value="HTH_ARAC_FAMILY_1"/>
    <property type="match status" value="1"/>
</dbReference>